<gene>
    <name evidence="4" type="ORF">DXX93_09495</name>
</gene>
<dbReference type="Proteomes" id="UP000256478">
    <property type="component" value="Unassembled WGS sequence"/>
</dbReference>
<dbReference type="PROSITE" id="PS50112">
    <property type="entry name" value="PAS"/>
    <property type="match status" value="1"/>
</dbReference>
<evidence type="ECO:0000259" key="3">
    <source>
        <dbReference type="PROSITE" id="PS50883"/>
    </source>
</evidence>
<evidence type="ECO:0000313" key="5">
    <source>
        <dbReference type="Proteomes" id="UP000256478"/>
    </source>
</evidence>
<dbReference type="InterPro" id="IPR000014">
    <property type="entry name" value="PAS"/>
</dbReference>
<dbReference type="SUPFAM" id="SSF55073">
    <property type="entry name" value="Nucleotide cyclase"/>
    <property type="match status" value="1"/>
</dbReference>
<feature type="region of interest" description="Disordered" evidence="1">
    <location>
        <begin position="126"/>
        <end position="149"/>
    </location>
</feature>
<dbReference type="Pfam" id="PF13426">
    <property type="entry name" value="PAS_9"/>
    <property type="match status" value="1"/>
</dbReference>
<name>A0A3E0TS91_9GAMM</name>
<dbReference type="SMART" id="SM00091">
    <property type="entry name" value="PAS"/>
    <property type="match status" value="2"/>
</dbReference>
<dbReference type="InterPro" id="IPR001633">
    <property type="entry name" value="EAL_dom"/>
</dbReference>
<dbReference type="InterPro" id="IPR050706">
    <property type="entry name" value="Cyclic-di-GMP_PDE-like"/>
</dbReference>
<dbReference type="SUPFAM" id="SSF55785">
    <property type="entry name" value="PYP-like sensor domain (PAS domain)"/>
    <property type="match status" value="1"/>
</dbReference>
<feature type="compositionally biased region" description="Basic and acidic residues" evidence="1">
    <location>
        <begin position="126"/>
        <end position="137"/>
    </location>
</feature>
<dbReference type="GO" id="GO:0071111">
    <property type="term" value="F:cyclic-guanylate-specific phosphodiesterase activity"/>
    <property type="evidence" value="ECO:0007669"/>
    <property type="project" value="InterPro"/>
</dbReference>
<feature type="domain" description="PAS" evidence="2">
    <location>
        <begin position="187"/>
        <end position="236"/>
    </location>
</feature>
<dbReference type="PROSITE" id="PS50883">
    <property type="entry name" value="EAL"/>
    <property type="match status" value="1"/>
</dbReference>
<feature type="domain" description="EAL" evidence="3">
    <location>
        <begin position="454"/>
        <end position="692"/>
    </location>
</feature>
<dbReference type="InterPro" id="IPR035919">
    <property type="entry name" value="EAL_sf"/>
</dbReference>
<dbReference type="SUPFAM" id="SSF141868">
    <property type="entry name" value="EAL domain-like"/>
    <property type="match status" value="1"/>
</dbReference>
<dbReference type="SMART" id="SM00086">
    <property type="entry name" value="PAC"/>
    <property type="match status" value="2"/>
</dbReference>
<dbReference type="OrthoDB" id="5894408at2"/>
<reference evidence="4 5" key="1">
    <citation type="submission" date="2018-08" db="EMBL/GenBank/DDBJ databases">
        <title>Thalassotalea euphylliae genome.</title>
        <authorList>
            <person name="Summers S."/>
            <person name="Rice S.A."/>
            <person name="Freckelton M.L."/>
            <person name="Nedved B.T."/>
            <person name="Hadfield M.G."/>
        </authorList>
    </citation>
    <scope>NUCLEOTIDE SEQUENCE [LARGE SCALE GENOMIC DNA]</scope>
    <source>
        <strain evidence="4 5">H1</strain>
    </source>
</reference>
<dbReference type="RefSeq" id="WP_116007892.1">
    <property type="nucleotide sequence ID" value="NZ_QUOU01000001.1"/>
</dbReference>
<dbReference type="Gene3D" id="3.20.20.450">
    <property type="entry name" value="EAL domain"/>
    <property type="match status" value="1"/>
</dbReference>
<proteinExistence type="predicted"/>
<dbReference type="Pfam" id="PF08447">
    <property type="entry name" value="PAS_3"/>
    <property type="match status" value="1"/>
</dbReference>
<dbReference type="AlphaFoldDB" id="A0A3E0TS91"/>
<evidence type="ECO:0000256" key="1">
    <source>
        <dbReference type="SAM" id="MobiDB-lite"/>
    </source>
</evidence>
<protein>
    <submittedName>
        <fullName evidence="4">EAL domain-containing protein</fullName>
    </submittedName>
</protein>
<comment type="caution">
    <text evidence="4">The sequence shown here is derived from an EMBL/GenBank/DDBJ whole genome shotgun (WGS) entry which is preliminary data.</text>
</comment>
<dbReference type="InterPro" id="IPR001610">
    <property type="entry name" value="PAC"/>
</dbReference>
<dbReference type="NCBIfam" id="TIGR00229">
    <property type="entry name" value="sensory_box"/>
    <property type="match status" value="1"/>
</dbReference>
<dbReference type="InterPro" id="IPR013655">
    <property type="entry name" value="PAS_fold_3"/>
</dbReference>
<evidence type="ECO:0000259" key="2">
    <source>
        <dbReference type="PROSITE" id="PS50112"/>
    </source>
</evidence>
<dbReference type="Pfam" id="PF00563">
    <property type="entry name" value="EAL"/>
    <property type="match status" value="1"/>
</dbReference>
<dbReference type="SMART" id="SM00052">
    <property type="entry name" value="EAL"/>
    <property type="match status" value="1"/>
</dbReference>
<dbReference type="InterPro" id="IPR043128">
    <property type="entry name" value="Rev_trsase/Diguanyl_cyclase"/>
</dbReference>
<dbReference type="EMBL" id="QUOU01000001">
    <property type="protein sequence ID" value="REL26785.1"/>
    <property type="molecule type" value="Genomic_DNA"/>
</dbReference>
<dbReference type="PANTHER" id="PTHR33121">
    <property type="entry name" value="CYCLIC DI-GMP PHOSPHODIESTERASE PDEF"/>
    <property type="match status" value="1"/>
</dbReference>
<dbReference type="InterPro" id="IPR035965">
    <property type="entry name" value="PAS-like_dom_sf"/>
</dbReference>
<dbReference type="PANTHER" id="PTHR33121:SF79">
    <property type="entry name" value="CYCLIC DI-GMP PHOSPHODIESTERASE PDED-RELATED"/>
    <property type="match status" value="1"/>
</dbReference>
<dbReference type="CDD" id="cd01948">
    <property type="entry name" value="EAL"/>
    <property type="match status" value="1"/>
</dbReference>
<dbReference type="InterPro" id="IPR029787">
    <property type="entry name" value="Nucleotide_cyclase"/>
</dbReference>
<dbReference type="Gene3D" id="3.30.70.270">
    <property type="match status" value="1"/>
</dbReference>
<dbReference type="Gene3D" id="3.30.450.20">
    <property type="entry name" value="PAS domain"/>
    <property type="match status" value="2"/>
</dbReference>
<organism evidence="4 5">
    <name type="scientific">Thalassotalea euphylliae</name>
    <dbReference type="NCBI Taxonomy" id="1655234"/>
    <lineage>
        <taxon>Bacteria</taxon>
        <taxon>Pseudomonadati</taxon>
        <taxon>Pseudomonadota</taxon>
        <taxon>Gammaproteobacteria</taxon>
        <taxon>Alteromonadales</taxon>
        <taxon>Colwelliaceae</taxon>
        <taxon>Thalassotalea</taxon>
    </lineage>
</organism>
<dbReference type="CDD" id="cd00130">
    <property type="entry name" value="PAS"/>
    <property type="match status" value="1"/>
</dbReference>
<accession>A0A3E0TS91</accession>
<feature type="compositionally biased region" description="Polar residues" evidence="1">
    <location>
        <begin position="140"/>
        <end position="149"/>
    </location>
</feature>
<sequence length="692" mass="80011">MSEAVLAPRFPELLVDAKDPMMILKGDDVIDCNQAALKFFKFSDRQQCFTTSIWQVSPLYQPDGNLSQEQGWQKMLDCYQFGQQRFSWLFQTMDNELLWAEMTIVKITRSDQSYIHATLRNLVKEQSGRDETHKEPKVYSAQQGQSDKQKASRYQEQLNIINPYVQLLREHKKVIDASSIVSKTTPQGVITYVNDNFCETSGYVAQELIGQSHSIIRHPEMDTAVFRELWKTISSGEIWQGVIKNRKKNGDTYIVKSTIAPIFNDHNEISEFIAIRQEVTELYQQKRINKQQTTDPITKAFTYATLLTDTHKKSPCHIAIVDIPDLDMIQNAYDIKEYYRVVAKIAFCISKLISSEVSLYRHSNRSFALLVSNQQPFNQFIKQCVDWQQQLENEEFETLTNTFSLSFQFGLAQWMPDADLLSRARMALVGGDELNQKISVFTQDSNIHSRLLSTIDWTNRLKSAVAGNGIVIFGQKIVNQQHDYYSTEVLMRYFDPEKQQYVSPVEFLGYAKRSKVYASLSRVVIEKAFEYFANKQQRFSLNLSKADISDRYTARLILSLLDKYQLGKNVIIELVESENYELDDQKFADFLVKLKEHQCQIAIDDFGSGYSNFEYLTRLPVDIIKIDGSLIKQIDANEKHQVIVNTIVNFCHSLDIKVVAEYVANAQVLDKVKEFGVDMYQGYHFHQPERLH</sequence>
<evidence type="ECO:0000313" key="4">
    <source>
        <dbReference type="EMBL" id="REL26785.1"/>
    </source>
</evidence>